<feature type="signal peptide" evidence="1">
    <location>
        <begin position="1"/>
        <end position="21"/>
    </location>
</feature>
<keyword evidence="3" id="KW-1185">Reference proteome</keyword>
<evidence type="ECO:0000313" key="3">
    <source>
        <dbReference type="Proteomes" id="UP000281771"/>
    </source>
</evidence>
<reference evidence="2 3" key="1">
    <citation type="submission" date="2018-11" db="EMBL/GenBank/DDBJ databases">
        <title>Genomes From Bacteria Associated with the Canine Oral Cavity: a Test Case for Automated Genome-Based Taxonomic Assignment.</title>
        <authorList>
            <person name="Coil D.A."/>
            <person name="Jospin G."/>
            <person name="Darling A.E."/>
            <person name="Wallis C."/>
            <person name="Davis I.J."/>
            <person name="Harris S."/>
            <person name="Eisen J.A."/>
            <person name="Holcombe L.J."/>
            <person name="O'Flynn C."/>
        </authorList>
    </citation>
    <scope>NUCLEOTIDE SEQUENCE [LARGE SCALE GENOMIC DNA]</scope>
    <source>
        <strain evidence="2 3">OH4621_COT-116</strain>
    </source>
</reference>
<proteinExistence type="predicted"/>
<comment type="caution">
    <text evidence="2">The sequence shown here is derived from an EMBL/GenBank/DDBJ whole genome shotgun (WGS) entry which is preliminary data.</text>
</comment>
<dbReference type="EMBL" id="RQZA01000002">
    <property type="protein sequence ID" value="RRD31900.1"/>
    <property type="molecule type" value="Genomic_DNA"/>
</dbReference>
<dbReference type="Proteomes" id="UP000281771">
    <property type="component" value="Unassembled WGS sequence"/>
</dbReference>
<keyword evidence="1" id="KW-0732">Signal</keyword>
<dbReference type="RefSeq" id="WP_124776202.1">
    <property type="nucleotide sequence ID" value="NZ_RQZA01000002.1"/>
</dbReference>
<protein>
    <recommendedName>
        <fullName evidence="4">EF-hand domain-containing protein</fullName>
    </recommendedName>
</protein>
<organism evidence="2 3">
    <name type="scientific">Streptococcus minor</name>
    <dbReference type="NCBI Taxonomy" id="229549"/>
    <lineage>
        <taxon>Bacteria</taxon>
        <taxon>Bacillati</taxon>
        <taxon>Bacillota</taxon>
        <taxon>Bacilli</taxon>
        <taxon>Lactobacillales</taxon>
        <taxon>Streptococcaceae</taxon>
        <taxon>Streptococcus</taxon>
    </lineage>
</organism>
<dbReference type="AlphaFoldDB" id="A0A3P1VEP7"/>
<accession>A0A3P1VEP7</accession>
<evidence type="ECO:0000313" key="2">
    <source>
        <dbReference type="EMBL" id="RRD31900.1"/>
    </source>
</evidence>
<feature type="chain" id="PRO_5017929944" description="EF-hand domain-containing protein" evidence="1">
    <location>
        <begin position="22"/>
        <end position="301"/>
    </location>
</feature>
<dbReference type="PROSITE" id="PS51257">
    <property type="entry name" value="PROKAR_LIPOPROTEIN"/>
    <property type="match status" value="1"/>
</dbReference>
<evidence type="ECO:0000256" key="1">
    <source>
        <dbReference type="SAM" id="SignalP"/>
    </source>
</evidence>
<gene>
    <name evidence="2" type="ORF">EII38_03875</name>
</gene>
<sequence length="301" mass="34104">MKKTILSSYFVLALATMSACATSPVTKEIDVAENTGAYSKTYRKQTLDGSLASSDELVVDDTKRKEAYDQLQEYKAGIKEKAILNALSIVDEFYISNNTLQATRKAYGVASEKDVYEKLFSFFIKDRKADLNYKMPYKGTTYKLSEVGPKALKVNINSLQESAAYEVVFSKLEDNKVYLHLRVPIVDSYQYYVQATYRDNYEDFFYPLEMELTAAQGKDDINKNLLVLYTYYLEAVGGEEGSVDLAGMTWGELRDIYLVLDVNKDQSISISDEMLGAVSQVDASSVNKKWESTFQKWEAEN</sequence>
<evidence type="ECO:0008006" key="4">
    <source>
        <dbReference type="Google" id="ProtNLM"/>
    </source>
</evidence>
<name>A0A3P1VEP7_9STRE</name>